<gene>
    <name evidence="1" type="ORF">BACOVA_02856</name>
</gene>
<evidence type="ECO:0000313" key="2">
    <source>
        <dbReference type="Proteomes" id="UP000005475"/>
    </source>
</evidence>
<name>A0AAN3D7Y2_BACO1</name>
<dbReference type="Proteomes" id="UP000005475">
    <property type="component" value="Unassembled WGS sequence"/>
</dbReference>
<reference evidence="1 2" key="1">
    <citation type="submission" date="2007-03" db="EMBL/GenBank/DDBJ databases">
        <authorList>
            <person name="Fulton L."/>
            <person name="Clifton S."/>
            <person name="Fulton B."/>
            <person name="Xu J."/>
            <person name="Minx P."/>
            <person name="Pepin K.H."/>
            <person name="Johnson M."/>
            <person name="Thiruvilangam P."/>
            <person name="Bhonagiri V."/>
            <person name="Nash W.E."/>
            <person name="Mardis E.R."/>
            <person name="Wilson R.K."/>
        </authorList>
    </citation>
    <scope>NUCLEOTIDE SEQUENCE [LARGE SCALE GENOMIC DNA]</scope>
    <source>
        <strain evidence="2">ATCC 8483 / DSM 1896 / JCM 5824 / BCRC 10623 / CCUG 4943 / NCTC 11153</strain>
    </source>
</reference>
<comment type="caution">
    <text evidence="1">The sequence shown here is derived from an EMBL/GenBank/DDBJ whole genome shotgun (WGS) entry which is preliminary data.</text>
</comment>
<accession>A0AAN3D7Y2</accession>
<protein>
    <submittedName>
        <fullName evidence="1">Uncharacterized protein</fullName>
    </submittedName>
</protein>
<dbReference type="EMBL" id="AAXF02000049">
    <property type="protein sequence ID" value="EDO11646.1"/>
    <property type="molecule type" value="Genomic_DNA"/>
</dbReference>
<reference evidence="2" key="2">
    <citation type="submission" date="2007-04" db="EMBL/GenBank/DDBJ databases">
        <title>Draft genome sequence of Bacteroides ovatus (ATCC 8483).</title>
        <authorList>
            <person name="Sudarsanam P."/>
            <person name="Ley R."/>
            <person name="Guruge J."/>
            <person name="Turnbaugh P.J."/>
            <person name="Mahowald M."/>
            <person name="Liep D."/>
            <person name="Gordon J."/>
        </authorList>
    </citation>
    <scope>NUCLEOTIDE SEQUENCE [LARGE SCALE GENOMIC DNA]</scope>
    <source>
        <strain evidence="2">ATCC 8483 / DSM 1896 / JCM 5824 / BCRC 10623 / CCUG 4943 / NCTC 11153</strain>
    </source>
</reference>
<evidence type="ECO:0000313" key="1">
    <source>
        <dbReference type="EMBL" id="EDO11646.1"/>
    </source>
</evidence>
<organism evidence="1 2">
    <name type="scientific">Bacteroides ovatus (strain ATCC 8483 / DSM 1896 / JCM 5824 / BCRC 10623 / CCUG 4943 / NCTC 11153)</name>
    <dbReference type="NCBI Taxonomy" id="411476"/>
    <lineage>
        <taxon>Bacteria</taxon>
        <taxon>Pseudomonadati</taxon>
        <taxon>Bacteroidota</taxon>
        <taxon>Bacteroidia</taxon>
        <taxon>Bacteroidales</taxon>
        <taxon>Bacteroidaceae</taxon>
        <taxon>Bacteroides</taxon>
    </lineage>
</organism>
<sequence length="87" mass="9971">MLGTGSLFQRIRKVTYIDANITVTQKVEIGRNCIFIAFQCLTHSRYRKTTPHILHQVTDQTKEQMGVTYATINDAILLHNGFEIAFQ</sequence>
<proteinExistence type="predicted"/>
<dbReference type="AlphaFoldDB" id="A0AAN3D7Y2"/>